<evidence type="ECO:0000313" key="2">
    <source>
        <dbReference type="EMBL" id="CUP44676.1"/>
    </source>
</evidence>
<evidence type="ECO:0000313" key="3">
    <source>
        <dbReference type="Proteomes" id="UP000095657"/>
    </source>
</evidence>
<protein>
    <recommendedName>
        <fullName evidence="4">DUF3575 domain-containing protein</fullName>
    </recommendedName>
</protein>
<name>A0A174NAB9_9BACE</name>
<evidence type="ECO:0008006" key="4">
    <source>
        <dbReference type="Google" id="ProtNLM"/>
    </source>
</evidence>
<accession>A0A174NAB9</accession>
<keyword evidence="1" id="KW-0732">Signal</keyword>
<feature type="chain" id="PRO_5008028749" description="DUF3575 domain-containing protein" evidence="1">
    <location>
        <begin position="24"/>
        <end position="147"/>
    </location>
</feature>
<organism evidence="2 3">
    <name type="scientific">Bacteroides caccae</name>
    <dbReference type="NCBI Taxonomy" id="47678"/>
    <lineage>
        <taxon>Bacteria</taxon>
        <taxon>Pseudomonadati</taxon>
        <taxon>Bacteroidota</taxon>
        <taxon>Bacteroidia</taxon>
        <taxon>Bacteroidales</taxon>
        <taxon>Bacteroidaceae</taxon>
        <taxon>Bacteroides</taxon>
    </lineage>
</organism>
<dbReference type="STRING" id="47678.ERS852494_02294"/>
<dbReference type="Proteomes" id="UP000095657">
    <property type="component" value="Unassembled WGS sequence"/>
</dbReference>
<sequence>MTMVRTILLLVFACISMSSYSQSTGGGVYVFERAYDANGNETKDDGAHPQKIMVTVVSMFGCNASYLEYNHIVGMWPSAYSAMTFNHAGVNNGWHIFRLDLGMMGTNFLYVYRDYSRVRVAMSFYKGKFYQYRKFIEGEDINTIPTR</sequence>
<gene>
    <name evidence="2" type="ORF">ERS852494_02294</name>
</gene>
<dbReference type="AlphaFoldDB" id="A0A174NAB9"/>
<proteinExistence type="predicted"/>
<feature type="signal peptide" evidence="1">
    <location>
        <begin position="1"/>
        <end position="23"/>
    </location>
</feature>
<evidence type="ECO:0000256" key="1">
    <source>
        <dbReference type="SAM" id="SignalP"/>
    </source>
</evidence>
<dbReference type="EMBL" id="CZAI01000004">
    <property type="protein sequence ID" value="CUP44676.1"/>
    <property type="molecule type" value="Genomic_DNA"/>
</dbReference>
<reference evidence="2 3" key="1">
    <citation type="submission" date="2015-09" db="EMBL/GenBank/DDBJ databases">
        <authorList>
            <consortium name="Pathogen Informatics"/>
        </authorList>
    </citation>
    <scope>NUCLEOTIDE SEQUENCE [LARGE SCALE GENOMIC DNA]</scope>
    <source>
        <strain evidence="2 3">2789STDY5834880</strain>
    </source>
</reference>